<dbReference type="Gene3D" id="3.40.605.10">
    <property type="entry name" value="Aldehyde Dehydrogenase, Chain A, domain 1"/>
    <property type="match status" value="1"/>
</dbReference>
<feature type="domain" description="Aldehyde dehydrogenase" evidence="3">
    <location>
        <begin position="565"/>
        <end position="960"/>
    </location>
</feature>
<dbReference type="InterPro" id="IPR016161">
    <property type="entry name" value="Ald_DH/histidinol_DH"/>
</dbReference>
<keyword evidence="1" id="KW-0560">Oxidoreductase</keyword>
<comment type="caution">
    <text evidence="5">The sequence shown here is derived from an EMBL/GenBank/DDBJ whole genome shotgun (WGS) entry which is preliminary data.</text>
</comment>
<feature type="domain" description="Proline dehydrogenase" evidence="4">
    <location>
        <begin position="132"/>
        <end position="357"/>
    </location>
</feature>
<dbReference type="OrthoDB" id="9812625at2"/>
<evidence type="ECO:0000256" key="1">
    <source>
        <dbReference type="ARBA" id="ARBA00023002"/>
    </source>
</evidence>
<dbReference type="EMBL" id="VRSW01000001">
    <property type="protein sequence ID" value="TXK06507.1"/>
    <property type="molecule type" value="Genomic_DNA"/>
</dbReference>
<gene>
    <name evidence="5" type="ORF">FVP60_06055</name>
</gene>
<dbReference type="GO" id="GO:0003842">
    <property type="term" value="F:L-glutamate gamma-semialdehyde dehydrogenase activity"/>
    <property type="evidence" value="ECO:0007669"/>
    <property type="project" value="TreeGrafter"/>
</dbReference>
<dbReference type="RefSeq" id="WP_147825312.1">
    <property type="nucleotide sequence ID" value="NZ_BAAARG010000001.1"/>
</dbReference>
<dbReference type="InterPro" id="IPR002872">
    <property type="entry name" value="Proline_DH_dom"/>
</dbReference>
<dbReference type="SUPFAM" id="SSF51730">
    <property type="entry name" value="FAD-linked oxidoreductase"/>
    <property type="match status" value="1"/>
</dbReference>
<dbReference type="AlphaFoldDB" id="A0A5C8HSP8"/>
<dbReference type="GO" id="GO:0010133">
    <property type="term" value="P:L-proline catabolic process to L-glutamate"/>
    <property type="evidence" value="ECO:0007669"/>
    <property type="project" value="TreeGrafter"/>
</dbReference>
<keyword evidence="6" id="KW-1185">Reference proteome</keyword>
<evidence type="ECO:0000313" key="6">
    <source>
        <dbReference type="Proteomes" id="UP000321196"/>
    </source>
</evidence>
<dbReference type="Pfam" id="PF00171">
    <property type="entry name" value="Aldedh"/>
    <property type="match status" value="1"/>
</dbReference>
<dbReference type="InterPro" id="IPR029041">
    <property type="entry name" value="FAD-linked_oxidoreductase-like"/>
</dbReference>
<dbReference type="InterPro" id="IPR016162">
    <property type="entry name" value="Ald_DH_N"/>
</dbReference>
<dbReference type="SUPFAM" id="SSF53720">
    <property type="entry name" value="ALDH-like"/>
    <property type="match status" value="1"/>
</dbReference>
<reference evidence="5 6" key="1">
    <citation type="submission" date="2019-08" db="EMBL/GenBank/DDBJ databases">
        <authorList>
            <person name="Dong K."/>
        </authorList>
    </citation>
    <scope>NUCLEOTIDE SEQUENCE [LARGE SCALE GENOMIC DNA]</scope>
    <source>
        <strain evidence="5 6">M4-8</strain>
    </source>
</reference>
<dbReference type="GO" id="GO:0004657">
    <property type="term" value="F:proline dehydrogenase activity"/>
    <property type="evidence" value="ECO:0007669"/>
    <property type="project" value="UniProtKB-ARBA"/>
</dbReference>
<accession>A0A5C8HSP8</accession>
<dbReference type="InterPro" id="IPR016163">
    <property type="entry name" value="Ald_DH_C"/>
</dbReference>
<sequence length="1181" mass="123467">MAEVAPTDITMARNRAVERATTWIQASAPDEDAKSPTRLRAFLSDAAGRTFALGAVDSVLRPDSLAAAAGHFHRIAPTVPEALPWYIRSAVRASGAMAPVLPSPVVPAVRSAMRSLIADITCDSRPKKIAAAIAAATATGARLELAVAASTARSEAEATAHRQRIIALLERDDVTAVTYRLGHAVHIENPWDFAELVAAAVDAVTELYVAAAAADTRLLLDVRELRELDLAIAVFTDVLEGAGTTVNAGMSVPAALADSHDAVRQLAAWARERDAEAPITIRLTDSAGSGAERDENTLNGWPQPALAGRVDILAAQVRGLEALIAAENAAAVRVSIATHDPFVLAYAVERSGDAGVDVELVMDAGFTPEWERAVHGDIAVTVSSLALNPRELEANVDAIAERLTAAALVIDDVARVTAADLPGHAAEITRRAQTDPPLSRRTLDRSAEIGDIAPGALLRPIATDSVDLTQAVMGIAHTAQSNHTSALDTGVDDLLFGGTPFVETAVFSERETGETAYGAAGFRNAQVTDPSLAANREWARATQEVTASDEAAPETWPTSADAVVMIRHGHGEWEALAAAERALVLERAAHHLEARRSDLIVAARPLGVAFADADRDVTTAVDFARYYAATVRELDAVSGAIFVAPGITVVAGSDADLIASAAEGALATLAAGGAAILVARPHEQRVIALLADALWQAGVPRDALCVAGGTAQQAAAEASVDSVLMSGSAADVEAVVHNQAEFAVNARVLGRNTMIVAASADVDEAAAALVSSAFSRDGAAFESVSIAILSGAIARSDRLATALIELTSAWGQRAERQAQARIDRGEPRHIALDEAALWALTTLEPGQRWLVQPRELADGTYTPGIRVGVEAGSRFASEHFAAPVLGILHAGGVGAATTMANALSTGAVAALMTTDVSDAEYWLRRAEAGSLHIGRATIDPVVQRQPSGGWHGAAVGPAAKAGGPNRLATLGTWRPTTGRAASGTLHLRGLDSRVTALIEAAQPDLDFDDFDWVRRAALSDAMAWDREFGHIRDVTRLGIERNLFRYRPATVAIRAGVGTPVRVVVRLVIAAVRSQADFTLSTAEGLPMGLRRALGEAEITLFVETDTEFAQRVVAGQIPRVRLTGADAADTAASIRAASVVPVATFAQQATTVGRVELLAYLREQTVSIGGRSVAAFSGII</sequence>
<dbReference type="PANTHER" id="PTHR42862">
    <property type="entry name" value="DELTA-1-PYRROLINE-5-CARBOXYLATE DEHYDROGENASE 1, ISOFORM A-RELATED"/>
    <property type="match status" value="1"/>
</dbReference>
<protein>
    <submittedName>
        <fullName evidence="5">Aldehyde dehydrogenase family protein</fullName>
    </submittedName>
</protein>
<name>A0A5C8HSP8_9MICO</name>
<evidence type="ECO:0000259" key="3">
    <source>
        <dbReference type="Pfam" id="PF00171"/>
    </source>
</evidence>
<proteinExistence type="predicted"/>
<dbReference type="Gene3D" id="3.20.20.220">
    <property type="match status" value="1"/>
</dbReference>
<keyword evidence="2" id="KW-0520">NAD</keyword>
<evidence type="ECO:0000256" key="2">
    <source>
        <dbReference type="ARBA" id="ARBA00023027"/>
    </source>
</evidence>
<dbReference type="PANTHER" id="PTHR42862:SF1">
    <property type="entry name" value="DELTA-1-PYRROLINE-5-CARBOXYLATE DEHYDROGENASE 2, ISOFORM A-RELATED"/>
    <property type="match status" value="1"/>
</dbReference>
<organism evidence="5 6">
    <name type="scientific">Microbacterium mitrae</name>
    <dbReference type="NCBI Taxonomy" id="664640"/>
    <lineage>
        <taxon>Bacteria</taxon>
        <taxon>Bacillati</taxon>
        <taxon>Actinomycetota</taxon>
        <taxon>Actinomycetes</taxon>
        <taxon>Micrococcales</taxon>
        <taxon>Microbacteriaceae</taxon>
        <taxon>Microbacterium</taxon>
    </lineage>
</organism>
<dbReference type="GO" id="GO:0009898">
    <property type="term" value="C:cytoplasmic side of plasma membrane"/>
    <property type="evidence" value="ECO:0007669"/>
    <property type="project" value="TreeGrafter"/>
</dbReference>
<dbReference type="Pfam" id="PF01619">
    <property type="entry name" value="Pro_dh"/>
    <property type="match status" value="1"/>
</dbReference>
<dbReference type="InterPro" id="IPR050485">
    <property type="entry name" value="Proline_metab_enzyme"/>
</dbReference>
<dbReference type="Proteomes" id="UP000321196">
    <property type="component" value="Unassembled WGS sequence"/>
</dbReference>
<evidence type="ECO:0000259" key="4">
    <source>
        <dbReference type="Pfam" id="PF01619"/>
    </source>
</evidence>
<dbReference type="InterPro" id="IPR015590">
    <property type="entry name" value="Aldehyde_DH_dom"/>
</dbReference>
<dbReference type="Gene3D" id="3.40.309.10">
    <property type="entry name" value="Aldehyde Dehydrogenase, Chain A, domain 2"/>
    <property type="match status" value="1"/>
</dbReference>
<evidence type="ECO:0000313" key="5">
    <source>
        <dbReference type="EMBL" id="TXK06507.1"/>
    </source>
</evidence>